<evidence type="ECO:0000313" key="6">
    <source>
        <dbReference type="EMBL" id="CAB3219710.1"/>
    </source>
</evidence>
<dbReference type="OrthoDB" id="407146at2759"/>
<dbReference type="PRINTS" id="PR00706">
    <property type="entry name" value="PYROGLUPTASE"/>
</dbReference>
<organism evidence="6 8">
    <name type="scientific">Arctia plantaginis</name>
    <name type="common">Wood tiger moth</name>
    <name type="synonym">Phalaena plantaginis</name>
    <dbReference type="NCBI Taxonomy" id="874455"/>
    <lineage>
        <taxon>Eukaryota</taxon>
        <taxon>Metazoa</taxon>
        <taxon>Ecdysozoa</taxon>
        <taxon>Arthropoda</taxon>
        <taxon>Hexapoda</taxon>
        <taxon>Insecta</taxon>
        <taxon>Pterygota</taxon>
        <taxon>Neoptera</taxon>
        <taxon>Endopterygota</taxon>
        <taxon>Lepidoptera</taxon>
        <taxon>Glossata</taxon>
        <taxon>Ditrysia</taxon>
        <taxon>Noctuoidea</taxon>
        <taxon>Erebidae</taxon>
        <taxon>Arctiinae</taxon>
        <taxon>Arctia</taxon>
    </lineage>
</organism>
<keyword evidence="5" id="KW-0788">Thiol protease</keyword>
<evidence type="ECO:0000313" key="8">
    <source>
        <dbReference type="Proteomes" id="UP000494106"/>
    </source>
</evidence>
<dbReference type="InterPro" id="IPR036440">
    <property type="entry name" value="Peptidase_C15-like_sf"/>
</dbReference>
<comment type="caution">
    <text evidence="6">The sequence shown here is derived from an EMBL/GenBank/DDBJ whole genome shotgun (WGS) entry which is preliminary data.</text>
</comment>
<protein>
    <recommendedName>
        <fullName evidence="10">Pyroglutamyl-peptidase I</fullName>
    </recommendedName>
</protein>
<evidence type="ECO:0000256" key="1">
    <source>
        <dbReference type="ARBA" id="ARBA00006641"/>
    </source>
</evidence>
<reference evidence="8 9" key="1">
    <citation type="submission" date="2020-04" db="EMBL/GenBank/DDBJ databases">
        <authorList>
            <person name="Wallbank WR R."/>
            <person name="Pardo Diaz C."/>
            <person name="Kozak K."/>
            <person name="Martin S."/>
            <person name="Jiggins C."/>
            <person name="Moest M."/>
            <person name="Warren A I."/>
            <person name="Byers J.R.P. K."/>
            <person name="Montejo-Kovacevich G."/>
            <person name="Yen C E."/>
        </authorList>
    </citation>
    <scope>NUCLEOTIDE SEQUENCE [LARGE SCALE GENOMIC DNA]</scope>
</reference>
<evidence type="ECO:0000256" key="5">
    <source>
        <dbReference type="ARBA" id="ARBA00022807"/>
    </source>
</evidence>
<dbReference type="AlphaFoldDB" id="A0A8S0YLD4"/>
<gene>
    <name evidence="7" type="ORF">APLA_LOCUS10716</name>
    <name evidence="6" type="ORF">APLA_LOCUS25</name>
</gene>
<dbReference type="PANTHER" id="PTHR23402">
    <property type="entry name" value="PROTEASE FAMILY C15 PYROGLUTAMYL-PEPTIDASE I-RELATED"/>
    <property type="match status" value="1"/>
</dbReference>
<dbReference type="Proteomes" id="UP000494256">
    <property type="component" value="Unassembled WGS sequence"/>
</dbReference>
<evidence type="ECO:0000313" key="7">
    <source>
        <dbReference type="EMBL" id="CAB3244373.1"/>
    </source>
</evidence>
<evidence type="ECO:0000256" key="3">
    <source>
        <dbReference type="ARBA" id="ARBA00022670"/>
    </source>
</evidence>
<dbReference type="EMBL" id="CADEBC010000002">
    <property type="protein sequence ID" value="CAB3219710.1"/>
    <property type="molecule type" value="Genomic_DNA"/>
</dbReference>
<dbReference type="GO" id="GO:0006508">
    <property type="term" value="P:proteolysis"/>
    <property type="evidence" value="ECO:0007669"/>
    <property type="project" value="UniProtKB-KW"/>
</dbReference>
<evidence type="ECO:0000256" key="4">
    <source>
        <dbReference type="ARBA" id="ARBA00022801"/>
    </source>
</evidence>
<keyword evidence="3" id="KW-0645">Protease</keyword>
<proteinExistence type="inferred from homology"/>
<evidence type="ECO:0000256" key="2">
    <source>
        <dbReference type="ARBA" id="ARBA00022490"/>
    </source>
</evidence>
<dbReference type="SUPFAM" id="SSF53182">
    <property type="entry name" value="Pyrrolidone carboxyl peptidase (pyroglutamate aminopeptidase)"/>
    <property type="match status" value="1"/>
</dbReference>
<keyword evidence="2" id="KW-0963">Cytoplasm</keyword>
<sequence length="220" mass="25154">MDFNSPSDNKIVLVTGFCTMSSNRVDKNINASGEAVKLMMKDELERRLNITLITKRVPVEYNYVDKIIPKMWKEYQPHLIIHVGVSAVSKGFTLETQARKMAYTMKDDADKIPEGCMNPSLGPENIATDLQVDLVCEEYNYDLPEDSLKAVVSNEGGNYLCEYIYYTSLCQQLNDYKSSLFVHVPPMKCQQEFEELARGLERIVEICVRQLRIQDISGDF</sequence>
<dbReference type="InterPro" id="IPR016125">
    <property type="entry name" value="Peptidase_C15-like"/>
</dbReference>
<dbReference type="Gene3D" id="3.40.630.20">
    <property type="entry name" value="Peptidase C15, pyroglutamyl peptidase I-like"/>
    <property type="match status" value="1"/>
</dbReference>
<keyword evidence="4" id="KW-0378">Hydrolase</keyword>
<evidence type="ECO:0000313" key="9">
    <source>
        <dbReference type="Proteomes" id="UP000494256"/>
    </source>
</evidence>
<keyword evidence="8" id="KW-1185">Reference proteome</keyword>
<accession>A0A8S0YLD4</accession>
<dbReference type="GO" id="GO:0005829">
    <property type="term" value="C:cytosol"/>
    <property type="evidence" value="ECO:0007669"/>
    <property type="project" value="InterPro"/>
</dbReference>
<dbReference type="InterPro" id="IPR000816">
    <property type="entry name" value="Peptidase_C15"/>
</dbReference>
<name>A0A8S0YLD4_ARCPL</name>
<dbReference type="Proteomes" id="UP000494106">
    <property type="component" value="Unassembled WGS sequence"/>
</dbReference>
<evidence type="ECO:0008006" key="10">
    <source>
        <dbReference type="Google" id="ProtNLM"/>
    </source>
</evidence>
<dbReference type="EMBL" id="CADEBD010000316">
    <property type="protein sequence ID" value="CAB3244373.1"/>
    <property type="molecule type" value="Genomic_DNA"/>
</dbReference>
<dbReference type="PANTHER" id="PTHR23402:SF1">
    <property type="entry name" value="PYROGLUTAMYL-PEPTIDASE I"/>
    <property type="match status" value="1"/>
</dbReference>
<dbReference type="Pfam" id="PF01470">
    <property type="entry name" value="Peptidase_C15"/>
    <property type="match status" value="1"/>
</dbReference>
<dbReference type="GO" id="GO:0016920">
    <property type="term" value="F:pyroglutamyl-peptidase activity"/>
    <property type="evidence" value="ECO:0007669"/>
    <property type="project" value="InterPro"/>
</dbReference>
<comment type="similarity">
    <text evidence="1">Belongs to the peptidase C15 family.</text>
</comment>